<organism evidence="9 10">
    <name type="scientific">Asterophora parasitica</name>
    <dbReference type="NCBI Taxonomy" id="117018"/>
    <lineage>
        <taxon>Eukaryota</taxon>
        <taxon>Fungi</taxon>
        <taxon>Dikarya</taxon>
        <taxon>Basidiomycota</taxon>
        <taxon>Agaricomycotina</taxon>
        <taxon>Agaricomycetes</taxon>
        <taxon>Agaricomycetidae</taxon>
        <taxon>Agaricales</taxon>
        <taxon>Tricholomatineae</taxon>
        <taxon>Lyophyllaceae</taxon>
        <taxon>Asterophora</taxon>
    </lineage>
</organism>
<evidence type="ECO:0000256" key="8">
    <source>
        <dbReference type="ARBA" id="ARBA00023033"/>
    </source>
</evidence>
<dbReference type="Gene3D" id="1.10.630.10">
    <property type="entry name" value="Cytochrome P450"/>
    <property type="match status" value="1"/>
</dbReference>
<dbReference type="EMBL" id="JABCKV010000036">
    <property type="protein sequence ID" value="KAG5645608.1"/>
    <property type="molecule type" value="Genomic_DNA"/>
</dbReference>
<dbReference type="AlphaFoldDB" id="A0A9P7G8S6"/>
<gene>
    <name evidence="9" type="ORF">DXG03_005746</name>
</gene>
<evidence type="ECO:0000256" key="3">
    <source>
        <dbReference type="ARBA" id="ARBA00010617"/>
    </source>
</evidence>
<dbReference type="InterPro" id="IPR050364">
    <property type="entry name" value="Cytochrome_P450_fung"/>
</dbReference>
<evidence type="ECO:0000256" key="2">
    <source>
        <dbReference type="ARBA" id="ARBA00005179"/>
    </source>
</evidence>
<dbReference type="InterPro" id="IPR001128">
    <property type="entry name" value="Cyt_P450"/>
</dbReference>
<reference evidence="9" key="1">
    <citation type="submission" date="2020-07" db="EMBL/GenBank/DDBJ databases">
        <authorList>
            <person name="Nieuwenhuis M."/>
            <person name="Van De Peppel L.J.J."/>
        </authorList>
    </citation>
    <scope>NUCLEOTIDE SEQUENCE</scope>
    <source>
        <strain evidence="9">AP01</strain>
        <tissue evidence="9">Mycelium</tissue>
    </source>
</reference>
<protein>
    <recommendedName>
        <fullName evidence="11">Cytochrome P450</fullName>
    </recommendedName>
</protein>
<keyword evidence="8" id="KW-0503">Monooxygenase</keyword>
<evidence type="ECO:0000256" key="6">
    <source>
        <dbReference type="ARBA" id="ARBA00023002"/>
    </source>
</evidence>
<reference evidence="9" key="2">
    <citation type="submission" date="2021-10" db="EMBL/GenBank/DDBJ databases">
        <title>Phylogenomics reveals ancestral predisposition of the termite-cultivated fungus Termitomyces towards a domesticated lifestyle.</title>
        <authorList>
            <person name="Auxier B."/>
            <person name="Grum-Grzhimaylo A."/>
            <person name="Cardenas M.E."/>
            <person name="Lodge J.D."/>
            <person name="Laessoe T."/>
            <person name="Pedersen O."/>
            <person name="Smith M.E."/>
            <person name="Kuyper T.W."/>
            <person name="Franco-Molano E.A."/>
            <person name="Baroni T.J."/>
            <person name="Aanen D.K."/>
        </authorList>
    </citation>
    <scope>NUCLEOTIDE SEQUENCE</scope>
    <source>
        <strain evidence="9">AP01</strain>
        <tissue evidence="9">Mycelium</tissue>
    </source>
</reference>
<dbReference type="PRINTS" id="PR00463">
    <property type="entry name" value="EP450I"/>
</dbReference>
<dbReference type="InterPro" id="IPR036396">
    <property type="entry name" value="Cyt_P450_sf"/>
</dbReference>
<keyword evidence="4" id="KW-0349">Heme</keyword>
<comment type="cofactor">
    <cofactor evidence="1">
        <name>heme</name>
        <dbReference type="ChEBI" id="CHEBI:30413"/>
    </cofactor>
</comment>
<dbReference type="GO" id="GO:0016705">
    <property type="term" value="F:oxidoreductase activity, acting on paired donors, with incorporation or reduction of molecular oxygen"/>
    <property type="evidence" value="ECO:0007669"/>
    <property type="project" value="InterPro"/>
</dbReference>
<dbReference type="OrthoDB" id="2789670at2759"/>
<evidence type="ECO:0000256" key="4">
    <source>
        <dbReference type="ARBA" id="ARBA00022617"/>
    </source>
</evidence>
<keyword evidence="5" id="KW-0479">Metal-binding</keyword>
<dbReference type="Pfam" id="PF00067">
    <property type="entry name" value="p450"/>
    <property type="match status" value="1"/>
</dbReference>
<dbReference type="PANTHER" id="PTHR46300:SF7">
    <property type="entry name" value="P450, PUTATIVE (EUROFUNG)-RELATED"/>
    <property type="match status" value="1"/>
</dbReference>
<keyword evidence="7" id="KW-0408">Iron</keyword>
<dbReference type="Proteomes" id="UP000775547">
    <property type="component" value="Unassembled WGS sequence"/>
</dbReference>
<comment type="pathway">
    <text evidence="2">Secondary metabolite biosynthesis.</text>
</comment>
<evidence type="ECO:0000256" key="1">
    <source>
        <dbReference type="ARBA" id="ARBA00001971"/>
    </source>
</evidence>
<dbReference type="GO" id="GO:0020037">
    <property type="term" value="F:heme binding"/>
    <property type="evidence" value="ECO:0007669"/>
    <property type="project" value="InterPro"/>
</dbReference>
<evidence type="ECO:0000313" key="10">
    <source>
        <dbReference type="Proteomes" id="UP000775547"/>
    </source>
</evidence>
<dbReference type="GO" id="GO:0005506">
    <property type="term" value="F:iron ion binding"/>
    <property type="evidence" value="ECO:0007669"/>
    <property type="project" value="InterPro"/>
</dbReference>
<evidence type="ECO:0000256" key="7">
    <source>
        <dbReference type="ARBA" id="ARBA00023004"/>
    </source>
</evidence>
<sequence>MSEFLKNSFLVASAVLVAIYLGKKRRRLPYPPGPKGYPIIGNLLDIPTGFQWKEYTEWGKKYGDLMYINVLGAHLVIINSEEIADELVEKRSSNYNDRPDIAVMNMNGWEVNMGLKHYGNEWRRDRRVLHQRFRREAASSLHPLELAKSRALLQNVLRDPKDFEGHFKLYPSAIIFYLLYGHEVESIEDPLVDLTFETIYLFSGSVFPGTNIINVFPAPAFLVRHLPKWTPVLKDVHDLCEKNKILLGRMQGIPFDSVKRHMAQDTAVQSWVSELLEQNAAKGEEVVPEAVIKALGASTFAGEMLAYMMTFVLAMVNFPEAQKRAQAEIDEVIGNERLPNFEDRACLPYVEALFRELFRWHGPAPLGDYRSNV</sequence>
<dbReference type="SUPFAM" id="SSF48264">
    <property type="entry name" value="Cytochrome P450"/>
    <property type="match status" value="1"/>
</dbReference>
<name>A0A9P7G8S6_9AGAR</name>
<keyword evidence="6" id="KW-0560">Oxidoreductase</keyword>
<comment type="caution">
    <text evidence="9">The sequence shown here is derived from an EMBL/GenBank/DDBJ whole genome shotgun (WGS) entry which is preliminary data.</text>
</comment>
<dbReference type="InterPro" id="IPR002401">
    <property type="entry name" value="Cyt_P450_E_grp-I"/>
</dbReference>
<evidence type="ECO:0008006" key="11">
    <source>
        <dbReference type="Google" id="ProtNLM"/>
    </source>
</evidence>
<dbReference type="GO" id="GO:0004497">
    <property type="term" value="F:monooxygenase activity"/>
    <property type="evidence" value="ECO:0007669"/>
    <property type="project" value="UniProtKB-KW"/>
</dbReference>
<evidence type="ECO:0000256" key="5">
    <source>
        <dbReference type="ARBA" id="ARBA00022723"/>
    </source>
</evidence>
<evidence type="ECO:0000313" key="9">
    <source>
        <dbReference type="EMBL" id="KAG5645608.1"/>
    </source>
</evidence>
<keyword evidence="10" id="KW-1185">Reference proteome</keyword>
<proteinExistence type="inferred from homology"/>
<accession>A0A9P7G8S6</accession>
<comment type="similarity">
    <text evidence="3">Belongs to the cytochrome P450 family.</text>
</comment>
<dbReference type="PANTHER" id="PTHR46300">
    <property type="entry name" value="P450, PUTATIVE (EUROFUNG)-RELATED-RELATED"/>
    <property type="match status" value="1"/>
</dbReference>